<comment type="subcellular location">
    <subcellularLocation>
        <location evidence="1">Secreted</location>
    </subcellularLocation>
</comment>
<dbReference type="InterPro" id="IPR000884">
    <property type="entry name" value="TSP1_rpt"/>
</dbReference>
<proteinExistence type="predicted"/>
<organism evidence="6 7">
    <name type="scientific">Saguinus oedipus</name>
    <name type="common">Cotton-top tamarin</name>
    <name type="synonym">Oedipomidas oedipus</name>
    <dbReference type="NCBI Taxonomy" id="9490"/>
    <lineage>
        <taxon>Eukaryota</taxon>
        <taxon>Metazoa</taxon>
        <taxon>Chordata</taxon>
        <taxon>Craniata</taxon>
        <taxon>Vertebrata</taxon>
        <taxon>Euteleostomi</taxon>
        <taxon>Mammalia</taxon>
        <taxon>Eutheria</taxon>
        <taxon>Euarchontoglires</taxon>
        <taxon>Primates</taxon>
        <taxon>Haplorrhini</taxon>
        <taxon>Platyrrhini</taxon>
        <taxon>Cebidae</taxon>
        <taxon>Callitrichinae</taxon>
        <taxon>Saguinus</taxon>
    </lineage>
</organism>
<dbReference type="Proteomes" id="UP001266305">
    <property type="component" value="Unassembled WGS sequence"/>
</dbReference>
<dbReference type="InterPro" id="IPR036055">
    <property type="entry name" value="LDL_receptor-like_sf"/>
</dbReference>
<feature type="disulfide bond" evidence="5">
    <location>
        <begin position="32"/>
        <end position="47"/>
    </location>
</feature>
<evidence type="ECO:0000313" key="7">
    <source>
        <dbReference type="Proteomes" id="UP001266305"/>
    </source>
</evidence>
<comment type="caution">
    <text evidence="5">Lacks conserved residue(s) required for the propagation of feature annotation.</text>
</comment>
<dbReference type="EMBL" id="JASSZA010000012">
    <property type="protein sequence ID" value="KAK2096853.1"/>
    <property type="molecule type" value="Genomic_DNA"/>
</dbReference>
<dbReference type="PROSITE" id="PS50068">
    <property type="entry name" value="LDLRA_2"/>
    <property type="match status" value="1"/>
</dbReference>
<sequence length="273" mass="27995">MVPAGSTQLPPCAGLFPCGVAPGLCLTPKQLCDGIPDCPQGEDELDCGGLPAPGGPNRTGLPCPEYTCPNGTCIGFQLVRVGLGGGGGSTIVPPSTGALTPLPPQVCDGQPDCGGPGQAGSSPEEQGCGAWGLWSPWGPCSRTCGPGVQARSRRCTPPGLLVLQHCPGPEQQSQACFMAACPGEGLGQWGLGRGREKVTRPSALPTVPTIPPSPCLTVDGEWSAWSPWSLCSEPCRGTMTRQRQCHPPQNGGLTCTALPGGPHSARQTSEWKR</sequence>
<dbReference type="PROSITE" id="PS50092">
    <property type="entry name" value="TSP1"/>
    <property type="match status" value="2"/>
</dbReference>
<evidence type="ECO:0008006" key="8">
    <source>
        <dbReference type="Google" id="ProtNLM"/>
    </source>
</evidence>
<evidence type="ECO:0000256" key="2">
    <source>
        <dbReference type="ARBA" id="ARBA00022525"/>
    </source>
</evidence>
<dbReference type="PANTHER" id="PTHR13723:SF281">
    <property type="entry name" value="PAPILIN"/>
    <property type="match status" value="1"/>
</dbReference>
<dbReference type="InterPro" id="IPR002172">
    <property type="entry name" value="LDrepeatLR_classA_rpt"/>
</dbReference>
<dbReference type="SMART" id="SM00209">
    <property type="entry name" value="TSP1"/>
    <property type="match status" value="2"/>
</dbReference>
<dbReference type="Pfam" id="PF00090">
    <property type="entry name" value="TSP_1"/>
    <property type="match status" value="2"/>
</dbReference>
<evidence type="ECO:0000256" key="4">
    <source>
        <dbReference type="ARBA" id="ARBA00023157"/>
    </source>
</evidence>
<dbReference type="InterPro" id="IPR050439">
    <property type="entry name" value="ADAMTS_ADAMTS-like"/>
</dbReference>
<protein>
    <recommendedName>
        <fullName evidence="8">SCO-spondin</fullName>
    </recommendedName>
</protein>
<comment type="caution">
    <text evidence="6">The sequence shown here is derived from an EMBL/GenBank/DDBJ whole genome shotgun (WGS) entry which is preliminary data.</text>
</comment>
<dbReference type="SUPFAM" id="SSF57424">
    <property type="entry name" value="LDL receptor-like module"/>
    <property type="match status" value="1"/>
</dbReference>
<evidence type="ECO:0000313" key="6">
    <source>
        <dbReference type="EMBL" id="KAK2096853.1"/>
    </source>
</evidence>
<keyword evidence="7" id="KW-1185">Reference proteome</keyword>
<dbReference type="Gene3D" id="2.20.100.10">
    <property type="entry name" value="Thrombospondin type-1 (TSP1) repeat"/>
    <property type="match status" value="2"/>
</dbReference>
<gene>
    <name evidence="6" type="ORF">P7K49_025887</name>
</gene>
<dbReference type="Gene3D" id="4.10.400.10">
    <property type="entry name" value="Low-density Lipoprotein Receptor"/>
    <property type="match status" value="1"/>
</dbReference>
<dbReference type="SUPFAM" id="SSF82895">
    <property type="entry name" value="TSP-1 type 1 repeat"/>
    <property type="match status" value="2"/>
</dbReference>
<evidence type="ECO:0000256" key="1">
    <source>
        <dbReference type="ARBA" id="ARBA00004613"/>
    </source>
</evidence>
<dbReference type="PROSITE" id="PS01209">
    <property type="entry name" value="LDLRA_1"/>
    <property type="match status" value="1"/>
</dbReference>
<accession>A0ABQ9UIH2</accession>
<keyword evidence="3" id="KW-0245">EGF-like domain</keyword>
<dbReference type="InterPro" id="IPR036383">
    <property type="entry name" value="TSP1_rpt_sf"/>
</dbReference>
<keyword evidence="4 5" id="KW-1015">Disulfide bond</keyword>
<keyword evidence="2" id="KW-0964">Secreted</keyword>
<dbReference type="PRINTS" id="PR01705">
    <property type="entry name" value="TSP1REPEAT"/>
</dbReference>
<dbReference type="CDD" id="cd00112">
    <property type="entry name" value="LDLa"/>
    <property type="match status" value="1"/>
</dbReference>
<evidence type="ECO:0000256" key="3">
    <source>
        <dbReference type="ARBA" id="ARBA00022536"/>
    </source>
</evidence>
<evidence type="ECO:0000256" key="5">
    <source>
        <dbReference type="PROSITE-ProRule" id="PRU00124"/>
    </source>
</evidence>
<reference evidence="6 7" key="1">
    <citation type="submission" date="2023-05" db="EMBL/GenBank/DDBJ databases">
        <title>B98-5 Cell Line De Novo Hybrid Assembly: An Optical Mapping Approach.</title>
        <authorList>
            <person name="Kananen K."/>
            <person name="Auerbach J.A."/>
            <person name="Kautto E."/>
            <person name="Blachly J.S."/>
        </authorList>
    </citation>
    <scope>NUCLEOTIDE SEQUENCE [LARGE SCALE GENOMIC DNA]</scope>
    <source>
        <strain evidence="6">B95-8</strain>
        <tissue evidence="6">Cell line</tissue>
    </source>
</reference>
<name>A0ABQ9UIH2_SAGOE</name>
<dbReference type="PANTHER" id="PTHR13723">
    <property type="entry name" value="ADAMTS A DISINTEGRIN AND METALLOPROTEASE WITH THROMBOSPONDIN MOTIFS PROTEASE"/>
    <property type="match status" value="1"/>
</dbReference>
<dbReference type="InterPro" id="IPR023415">
    <property type="entry name" value="LDLR_class-A_CS"/>
</dbReference>
<dbReference type="SMART" id="SM00192">
    <property type="entry name" value="LDLa"/>
    <property type="match status" value="1"/>
</dbReference>